<dbReference type="SUPFAM" id="SSF56801">
    <property type="entry name" value="Acetyl-CoA synthetase-like"/>
    <property type="match status" value="1"/>
</dbReference>
<evidence type="ECO:0000313" key="3">
    <source>
        <dbReference type="Proteomes" id="UP001050691"/>
    </source>
</evidence>
<accession>A0AAV5AB13</accession>
<dbReference type="PANTHER" id="PTHR43201">
    <property type="entry name" value="ACYL-COA SYNTHETASE"/>
    <property type="match status" value="1"/>
</dbReference>
<organism evidence="2 3">
    <name type="scientific">Clathrus columnatus</name>
    <dbReference type="NCBI Taxonomy" id="1419009"/>
    <lineage>
        <taxon>Eukaryota</taxon>
        <taxon>Fungi</taxon>
        <taxon>Dikarya</taxon>
        <taxon>Basidiomycota</taxon>
        <taxon>Agaricomycotina</taxon>
        <taxon>Agaricomycetes</taxon>
        <taxon>Phallomycetidae</taxon>
        <taxon>Phallales</taxon>
        <taxon>Clathraceae</taxon>
        <taxon>Clathrus</taxon>
    </lineage>
</organism>
<dbReference type="Pfam" id="PF23562">
    <property type="entry name" value="AMP-binding_C_3"/>
    <property type="match status" value="1"/>
</dbReference>
<gene>
    <name evidence="2" type="ORF">Clacol_003337</name>
</gene>
<dbReference type="EMBL" id="BPWL01000004">
    <property type="protein sequence ID" value="GJJ09115.1"/>
    <property type="molecule type" value="Genomic_DNA"/>
</dbReference>
<keyword evidence="3" id="KW-1185">Reference proteome</keyword>
<sequence length="515" mass="58286">MSYRFLNHFTALYEAIGKTPNNIAFKVPCEDGNTWKNITYQQVWDDITRLAVYWSKLEGLVTADDSGTGARKKPVVGLWTKGKRYTDVIHVFSLQRAGHTLHLMSPYIENVDLVQNLFKQSGARIIFCDTKNVKGWEQLEKEAGLRVIALITDEEAAEIIKKSPTIPELNALPSLDDGEKDDILFIVHTSGSSSGLPKLVPHTRRWIDANAQKWLKIARRTPVFLRRESFSYHYSLRIFLYADCMILTPKPIWEVNELPNIITQCGVTDITLHPSVMNGVIEKAKTSALLSEKLRTLNSFVYGGGPLDERAIESAKEMGINITCLLSSTEAGLLMVSEPGEPHLLKLCHKFDYEFIPIKDPNGNESIWEELVILPTSPDCPSPALRDPTDGKFHTKDLFEAVENGYYRSRGRKDDIIIMEDADNCDAKYLEDEIAHLCHDLISCFVVVGQGRPSPAILVEPRFEFNITILHNTLSIRLESLNSAKTVTYPHERIKPEHIIILPKDTYIDSLRLRN</sequence>
<dbReference type="InterPro" id="IPR000873">
    <property type="entry name" value="AMP-dep_synth/lig_dom"/>
</dbReference>
<dbReference type="InterPro" id="IPR042099">
    <property type="entry name" value="ANL_N_sf"/>
</dbReference>
<dbReference type="Pfam" id="PF00501">
    <property type="entry name" value="AMP-binding"/>
    <property type="match status" value="1"/>
</dbReference>
<evidence type="ECO:0000313" key="2">
    <source>
        <dbReference type="EMBL" id="GJJ09115.1"/>
    </source>
</evidence>
<reference evidence="2" key="1">
    <citation type="submission" date="2021-10" db="EMBL/GenBank/DDBJ databases">
        <title>De novo Genome Assembly of Clathrus columnatus (Basidiomycota, Fungi) Using Illumina and Nanopore Sequence Data.</title>
        <authorList>
            <person name="Ogiso-Tanaka E."/>
            <person name="Itagaki H."/>
            <person name="Hosoya T."/>
            <person name="Hosaka K."/>
        </authorList>
    </citation>
    <scope>NUCLEOTIDE SEQUENCE</scope>
    <source>
        <strain evidence="2">MO-923</strain>
    </source>
</reference>
<dbReference type="Gene3D" id="3.40.50.12780">
    <property type="entry name" value="N-terminal domain of ligase-like"/>
    <property type="match status" value="1"/>
</dbReference>
<name>A0AAV5AB13_9AGAM</name>
<evidence type="ECO:0000259" key="1">
    <source>
        <dbReference type="Pfam" id="PF00501"/>
    </source>
</evidence>
<protein>
    <recommendedName>
        <fullName evidence="1">AMP-dependent synthetase/ligase domain-containing protein</fullName>
    </recommendedName>
</protein>
<dbReference type="PANTHER" id="PTHR43201:SF3">
    <property type="entry name" value="ENZYME, PUTATIVE (JCVI)-RELATED"/>
    <property type="match status" value="1"/>
</dbReference>
<dbReference type="GO" id="GO:0031956">
    <property type="term" value="F:medium-chain fatty acid-CoA ligase activity"/>
    <property type="evidence" value="ECO:0007669"/>
    <property type="project" value="TreeGrafter"/>
</dbReference>
<proteinExistence type="predicted"/>
<comment type="caution">
    <text evidence="2">The sequence shown here is derived from an EMBL/GenBank/DDBJ whole genome shotgun (WGS) entry which is preliminary data.</text>
</comment>
<dbReference type="GO" id="GO:0006631">
    <property type="term" value="P:fatty acid metabolic process"/>
    <property type="evidence" value="ECO:0007669"/>
    <property type="project" value="TreeGrafter"/>
</dbReference>
<dbReference type="Proteomes" id="UP001050691">
    <property type="component" value="Unassembled WGS sequence"/>
</dbReference>
<feature type="domain" description="AMP-dependent synthetase/ligase" evidence="1">
    <location>
        <begin position="14"/>
        <end position="337"/>
    </location>
</feature>
<dbReference type="AlphaFoldDB" id="A0AAV5AB13"/>